<evidence type="ECO:0000313" key="2">
    <source>
        <dbReference type="EMBL" id="RBN49475.1"/>
    </source>
</evidence>
<reference evidence="2 3" key="1">
    <citation type="submission" date="2018-07" db="EMBL/GenBank/DDBJ databases">
        <title>Complete genome sequence of Flavobacterium psychrolimnae LMG 22018.</title>
        <authorList>
            <person name="Kim D.-U."/>
        </authorList>
    </citation>
    <scope>NUCLEOTIDE SEQUENCE [LARGE SCALE GENOMIC DNA]</scope>
    <source>
        <strain evidence="2 3">LMG 22018</strain>
    </source>
</reference>
<evidence type="ECO:0000259" key="1">
    <source>
        <dbReference type="Pfam" id="PF14279"/>
    </source>
</evidence>
<protein>
    <recommendedName>
        <fullName evidence="1">HNH endonuclease 5 domain-containing protein</fullName>
    </recommendedName>
</protein>
<feature type="domain" description="HNH endonuclease 5" evidence="1">
    <location>
        <begin position="31"/>
        <end position="74"/>
    </location>
</feature>
<dbReference type="EMBL" id="QNUX01000013">
    <property type="protein sequence ID" value="RBN49475.1"/>
    <property type="molecule type" value="Genomic_DNA"/>
</dbReference>
<sequence length="317" mass="37604">MHKTTFFDKYEIISSTENFKGKFNIAIDKICKFCRKTSKENTFKNIPHVIPELLGKNNYTSNDECDNCNKLFGEYETDLANYISPYQTLIGQKTKNKIPNFQSRKDINEKSTTIKYINGNPNINFHDNLSDLHHDFLNKQISINLKKKKFIPINVYKSLVKIGLSLCPTNELKEYTKTIEWLAQKDNYEEIIYDIPLNLFRTRFTNKHYEKPFATLYKRKLEITNNIYEPKLCLVVCSGVLVFQLFIPFCYETENMNPEKYNLVNEIYPAFLHNLDFKGKEKINIKPSELPIIKYDMKYYKQVEEDELIKFSYEKIE</sequence>
<dbReference type="AlphaFoldDB" id="A0A366AX77"/>
<gene>
    <name evidence="2" type="ORF">DR980_13620</name>
</gene>
<name>A0A366AX77_9FLAO</name>
<dbReference type="OrthoDB" id="255953at2"/>
<dbReference type="Proteomes" id="UP000253676">
    <property type="component" value="Unassembled WGS sequence"/>
</dbReference>
<keyword evidence="3" id="KW-1185">Reference proteome</keyword>
<dbReference type="InterPro" id="IPR029471">
    <property type="entry name" value="HNH_5"/>
</dbReference>
<dbReference type="RefSeq" id="WP_113637056.1">
    <property type="nucleotide sequence ID" value="NZ_QNUX01000013.1"/>
</dbReference>
<comment type="caution">
    <text evidence="2">The sequence shown here is derived from an EMBL/GenBank/DDBJ whole genome shotgun (WGS) entry which is preliminary data.</text>
</comment>
<accession>A0A366AX77</accession>
<organism evidence="2 3">
    <name type="scientific">Flavobacterium psychrolimnae</name>
    <dbReference type="NCBI Taxonomy" id="249351"/>
    <lineage>
        <taxon>Bacteria</taxon>
        <taxon>Pseudomonadati</taxon>
        <taxon>Bacteroidota</taxon>
        <taxon>Flavobacteriia</taxon>
        <taxon>Flavobacteriales</taxon>
        <taxon>Flavobacteriaceae</taxon>
        <taxon>Flavobacterium</taxon>
    </lineage>
</organism>
<evidence type="ECO:0000313" key="3">
    <source>
        <dbReference type="Proteomes" id="UP000253676"/>
    </source>
</evidence>
<dbReference type="Pfam" id="PF14279">
    <property type="entry name" value="HNH_5"/>
    <property type="match status" value="1"/>
</dbReference>
<proteinExistence type="predicted"/>